<keyword evidence="2" id="KW-0789">Thiol protease inhibitor</keyword>
<evidence type="ECO:0000313" key="5">
    <source>
        <dbReference type="EMBL" id="KAG5389353.1"/>
    </source>
</evidence>
<evidence type="ECO:0000256" key="2">
    <source>
        <dbReference type="ARBA" id="ARBA00022704"/>
    </source>
</evidence>
<dbReference type="Proteomes" id="UP000823674">
    <property type="component" value="Chromosome A08"/>
</dbReference>
<keyword evidence="6" id="KW-1185">Reference proteome</keyword>
<comment type="caution">
    <text evidence="5">The sequence shown here is derived from an EMBL/GenBank/DDBJ whole genome shotgun (WGS) entry which is preliminary data.</text>
</comment>
<protein>
    <recommendedName>
        <fullName evidence="4">Cystatin domain-containing protein</fullName>
    </recommendedName>
</protein>
<dbReference type="PANTHER" id="PTHR47364">
    <property type="entry name" value="CYSTEINE PROTEINASE INHIBITOR 5"/>
    <property type="match status" value="1"/>
</dbReference>
<feature type="domain" description="Cystatin" evidence="4">
    <location>
        <begin position="191"/>
        <end position="281"/>
    </location>
</feature>
<sequence>MLKALICLCLILLPVISVVGEKAPPGRWKRIRNLDRDYFVNIAKFAVDEHNRRSKNKLVFIRILEGREQMDTAQRDYFKIGVRNSEDWSEIYEASVFDKEHKNAPILEFFRKISGYVEAEAYGSAEARFKKKLGSGEYFRSVLEARFRKLPQGSDSNSGSEAGSVRPMKLPCNSLVCLSLILLPLIAVVEGNLGGWKKIDNLSDPNVVSLAKYAVDEHNKQSKANLVFVKIVEGKEQVINGKKYDLKIAAKDGGGVTKNYEAVVVERVWAHYRSLESFQAV</sequence>
<dbReference type="PANTHER" id="PTHR47364:SF5">
    <property type="entry name" value="CYSTEINE PROTEINASE INHIBITOR 4"/>
    <property type="match status" value="1"/>
</dbReference>
<evidence type="ECO:0000256" key="1">
    <source>
        <dbReference type="ARBA" id="ARBA00022690"/>
    </source>
</evidence>
<dbReference type="Pfam" id="PF16845">
    <property type="entry name" value="SQAPI"/>
    <property type="match status" value="2"/>
</dbReference>
<keyword evidence="1" id="KW-0646">Protease inhibitor</keyword>
<dbReference type="SMART" id="SM00043">
    <property type="entry name" value="CY"/>
    <property type="match status" value="2"/>
</dbReference>
<accession>A0ABQ7LUP2</accession>
<dbReference type="SUPFAM" id="SSF54403">
    <property type="entry name" value="Cystatin/monellin"/>
    <property type="match status" value="2"/>
</dbReference>
<dbReference type="InterPro" id="IPR046350">
    <property type="entry name" value="Cystatin_sf"/>
</dbReference>
<dbReference type="InterPro" id="IPR000010">
    <property type="entry name" value="Cystatin_dom"/>
</dbReference>
<proteinExistence type="predicted"/>
<reference evidence="5 6" key="1">
    <citation type="submission" date="2021-03" db="EMBL/GenBank/DDBJ databases">
        <authorList>
            <person name="King G.J."/>
            <person name="Bancroft I."/>
            <person name="Baten A."/>
            <person name="Bloomfield J."/>
            <person name="Borpatragohain P."/>
            <person name="He Z."/>
            <person name="Irish N."/>
            <person name="Irwin J."/>
            <person name="Liu K."/>
            <person name="Mauleon R.P."/>
            <person name="Moore J."/>
            <person name="Morris R."/>
            <person name="Ostergaard L."/>
            <person name="Wang B."/>
            <person name="Wells R."/>
        </authorList>
    </citation>
    <scope>NUCLEOTIDE SEQUENCE [LARGE SCALE GENOMIC DNA]</scope>
    <source>
        <strain evidence="5">R-o-18</strain>
        <tissue evidence="5">Leaf</tissue>
    </source>
</reference>
<gene>
    <name evidence="5" type="primary">A08p018690.1_BraROA</name>
    <name evidence="5" type="ORF">IGI04_030894</name>
</gene>
<dbReference type="Gene3D" id="3.10.450.10">
    <property type="match status" value="2"/>
</dbReference>
<dbReference type="CDD" id="cd00042">
    <property type="entry name" value="CY"/>
    <property type="match status" value="1"/>
</dbReference>
<feature type="domain" description="Cystatin" evidence="4">
    <location>
        <begin position="23"/>
        <end position="113"/>
    </location>
</feature>
<organism evidence="5 6">
    <name type="scientific">Brassica rapa subsp. trilocularis</name>
    <dbReference type="NCBI Taxonomy" id="1813537"/>
    <lineage>
        <taxon>Eukaryota</taxon>
        <taxon>Viridiplantae</taxon>
        <taxon>Streptophyta</taxon>
        <taxon>Embryophyta</taxon>
        <taxon>Tracheophyta</taxon>
        <taxon>Spermatophyta</taxon>
        <taxon>Magnoliopsida</taxon>
        <taxon>eudicotyledons</taxon>
        <taxon>Gunneridae</taxon>
        <taxon>Pentapetalae</taxon>
        <taxon>rosids</taxon>
        <taxon>malvids</taxon>
        <taxon>Brassicales</taxon>
        <taxon>Brassicaceae</taxon>
        <taxon>Brassiceae</taxon>
        <taxon>Brassica</taxon>
    </lineage>
</organism>
<feature type="chain" id="PRO_5045716955" description="Cystatin domain-containing protein" evidence="3">
    <location>
        <begin position="21"/>
        <end position="281"/>
    </location>
</feature>
<evidence type="ECO:0000259" key="4">
    <source>
        <dbReference type="SMART" id="SM00043"/>
    </source>
</evidence>
<dbReference type="EMBL" id="JADBGQ010000007">
    <property type="protein sequence ID" value="KAG5389353.1"/>
    <property type="molecule type" value="Genomic_DNA"/>
</dbReference>
<evidence type="ECO:0000256" key="3">
    <source>
        <dbReference type="SAM" id="SignalP"/>
    </source>
</evidence>
<feature type="signal peptide" evidence="3">
    <location>
        <begin position="1"/>
        <end position="20"/>
    </location>
</feature>
<evidence type="ECO:0000313" key="6">
    <source>
        <dbReference type="Proteomes" id="UP000823674"/>
    </source>
</evidence>
<keyword evidence="3" id="KW-0732">Signal</keyword>
<name>A0ABQ7LUP2_BRACM</name>